<organism evidence="1 2">
    <name type="scientific">Mangrovicoccus algicola</name>
    <dbReference type="NCBI Taxonomy" id="2771008"/>
    <lineage>
        <taxon>Bacteria</taxon>
        <taxon>Pseudomonadati</taxon>
        <taxon>Pseudomonadota</taxon>
        <taxon>Alphaproteobacteria</taxon>
        <taxon>Rhodobacterales</taxon>
        <taxon>Paracoccaceae</taxon>
        <taxon>Mangrovicoccus</taxon>
    </lineage>
</organism>
<reference evidence="1" key="1">
    <citation type="submission" date="2020-09" db="EMBL/GenBank/DDBJ databases">
        <title>A novel bacterium of genus Mangrovicoccus, isolated from South China Sea.</title>
        <authorList>
            <person name="Huang H."/>
            <person name="Mo K."/>
            <person name="Hu Y."/>
        </authorList>
    </citation>
    <scope>NUCLEOTIDE SEQUENCE</scope>
    <source>
        <strain evidence="1">HB182678</strain>
    </source>
</reference>
<evidence type="ECO:0000313" key="1">
    <source>
        <dbReference type="EMBL" id="MBE3639753.1"/>
    </source>
</evidence>
<gene>
    <name evidence="1" type="ORF">ICN82_16240</name>
</gene>
<sequence length="57" mass="6058">MAQDDTDFGPEEAALELFLSEARRAPPLPAAALLARIEADAARNAPAARAAPRRSRT</sequence>
<dbReference type="EMBL" id="JACVXA010000058">
    <property type="protein sequence ID" value="MBE3639753.1"/>
    <property type="molecule type" value="Genomic_DNA"/>
</dbReference>
<dbReference type="Proteomes" id="UP000609121">
    <property type="component" value="Unassembled WGS sequence"/>
</dbReference>
<protein>
    <submittedName>
        <fullName evidence="1">Uncharacterized protein</fullName>
    </submittedName>
</protein>
<feature type="non-terminal residue" evidence="1">
    <location>
        <position position="57"/>
    </location>
</feature>
<accession>A0A8J6YV00</accession>
<dbReference type="AlphaFoldDB" id="A0A8J6YV00"/>
<name>A0A8J6YV00_9RHOB</name>
<comment type="caution">
    <text evidence="1">The sequence shown here is derived from an EMBL/GenBank/DDBJ whole genome shotgun (WGS) entry which is preliminary data.</text>
</comment>
<proteinExistence type="predicted"/>
<evidence type="ECO:0000313" key="2">
    <source>
        <dbReference type="Proteomes" id="UP000609121"/>
    </source>
</evidence>
<keyword evidence="2" id="KW-1185">Reference proteome</keyword>